<dbReference type="InterPro" id="IPR030830">
    <property type="entry name" value="Myo_inos_IolC"/>
</dbReference>
<dbReference type="EMBL" id="JAMSKV010000010">
    <property type="protein sequence ID" value="MCQ8279133.1"/>
    <property type="molecule type" value="Genomic_DNA"/>
</dbReference>
<proteinExistence type="inferred from homology"/>
<feature type="domain" description="DUF2090" evidence="7">
    <location>
        <begin position="325"/>
        <end position="638"/>
    </location>
</feature>
<dbReference type="InterPro" id="IPR018659">
    <property type="entry name" value="DUF2090"/>
</dbReference>
<dbReference type="SUPFAM" id="SSF53613">
    <property type="entry name" value="Ribokinase-like"/>
    <property type="match status" value="1"/>
</dbReference>
<evidence type="ECO:0000256" key="4">
    <source>
        <dbReference type="ARBA" id="ARBA00022777"/>
    </source>
</evidence>
<dbReference type="GO" id="GO:0047590">
    <property type="term" value="F:5-dehydro-2-deoxygluconokinase activity"/>
    <property type="evidence" value="ECO:0007669"/>
    <property type="project" value="UniProtKB-EC"/>
</dbReference>
<dbReference type="Pfam" id="PF09863">
    <property type="entry name" value="DUF2090"/>
    <property type="match status" value="1"/>
</dbReference>
<evidence type="ECO:0000256" key="1">
    <source>
        <dbReference type="ARBA" id="ARBA00010688"/>
    </source>
</evidence>
<evidence type="ECO:0000313" key="8">
    <source>
        <dbReference type="EMBL" id="MCQ8279133.1"/>
    </source>
</evidence>
<dbReference type="EC" id="2.7.1.92" evidence="8"/>
<dbReference type="Gene3D" id="3.20.20.70">
    <property type="entry name" value="Aldolase class I"/>
    <property type="match status" value="1"/>
</dbReference>
<gene>
    <name evidence="8" type="primary">iolC</name>
    <name evidence="8" type="ORF">NFI95_11830</name>
</gene>
<keyword evidence="9" id="KW-1185">Reference proteome</keyword>
<dbReference type="PANTHER" id="PTHR43085:SF49">
    <property type="entry name" value="5-DEHYDRO-2-DEOXYGLUCONOKINASE"/>
    <property type="match status" value="1"/>
</dbReference>
<dbReference type="Gene3D" id="3.40.1190.20">
    <property type="match status" value="1"/>
</dbReference>
<protein>
    <submittedName>
        <fullName evidence="8">5-dehydro-2-deoxygluconokinase</fullName>
        <ecNumber evidence="8">2.7.1.92</ecNumber>
    </submittedName>
</protein>
<accession>A0ABT1W8B9</accession>
<dbReference type="Pfam" id="PF00294">
    <property type="entry name" value="PfkB"/>
    <property type="match status" value="1"/>
</dbReference>
<dbReference type="InterPro" id="IPR002173">
    <property type="entry name" value="Carboh/pur_kinase_PfkB_CS"/>
</dbReference>
<dbReference type="InterPro" id="IPR011611">
    <property type="entry name" value="PfkB_dom"/>
</dbReference>
<dbReference type="PROSITE" id="PS00584">
    <property type="entry name" value="PFKB_KINASES_2"/>
    <property type="match status" value="1"/>
</dbReference>
<organism evidence="8 9">
    <name type="scientific">Endosaccharibacter trunci</name>
    <dbReference type="NCBI Taxonomy" id="2812733"/>
    <lineage>
        <taxon>Bacteria</taxon>
        <taxon>Pseudomonadati</taxon>
        <taxon>Pseudomonadota</taxon>
        <taxon>Alphaproteobacteria</taxon>
        <taxon>Acetobacterales</taxon>
        <taxon>Acetobacteraceae</taxon>
        <taxon>Endosaccharibacter</taxon>
    </lineage>
</organism>
<dbReference type="PROSITE" id="PS00583">
    <property type="entry name" value="PFKB_KINASES_1"/>
    <property type="match status" value="1"/>
</dbReference>
<dbReference type="PANTHER" id="PTHR43085">
    <property type="entry name" value="HEXOKINASE FAMILY MEMBER"/>
    <property type="match status" value="1"/>
</dbReference>
<evidence type="ECO:0000256" key="3">
    <source>
        <dbReference type="ARBA" id="ARBA00022741"/>
    </source>
</evidence>
<dbReference type="NCBIfam" id="TIGR04382">
    <property type="entry name" value="myo_inos_iolC_N"/>
    <property type="match status" value="1"/>
</dbReference>
<dbReference type="InterPro" id="IPR050306">
    <property type="entry name" value="PfkB_Carbo_kinase"/>
</dbReference>
<keyword evidence="4" id="KW-0418">Kinase</keyword>
<dbReference type="InterPro" id="IPR013785">
    <property type="entry name" value="Aldolase_TIM"/>
</dbReference>
<feature type="domain" description="Carbohydrate kinase PfkB" evidence="6">
    <location>
        <begin position="5"/>
        <end position="318"/>
    </location>
</feature>
<keyword evidence="3" id="KW-0547">Nucleotide-binding</keyword>
<evidence type="ECO:0000259" key="7">
    <source>
        <dbReference type="Pfam" id="PF09863"/>
    </source>
</evidence>
<dbReference type="InterPro" id="IPR023314">
    <property type="entry name" value="Myo_inos_IolC-like_sf"/>
</dbReference>
<reference evidence="8 9" key="1">
    <citation type="submission" date="2022-06" db="EMBL/GenBank/DDBJ databases">
        <title>Endosaccharibacter gen. nov., sp. nov., endophytic bacteria isolated from sugarcane.</title>
        <authorList>
            <person name="Pitiwittayakul N."/>
            <person name="Yukphan P."/>
            <person name="Charoenyingcharoen P."/>
            <person name="Tanasupawat S."/>
        </authorList>
    </citation>
    <scope>NUCLEOTIDE SEQUENCE [LARGE SCALE GENOMIC DNA]</scope>
    <source>
        <strain evidence="8 9">KSS8</strain>
    </source>
</reference>
<keyword evidence="2 8" id="KW-0808">Transferase</keyword>
<dbReference type="CDD" id="cd01166">
    <property type="entry name" value="KdgK"/>
    <property type="match status" value="1"/>
</dbReference>
<evidence type="ECO:0000256" key="5">
    <source>
        <dbReference type="ARBA" id="ARBA00022840"/>
    </source>
</evidence>
<evidence type="ECO:0000313" key="9">
    <source>
        <dbReference type="Proteomes" id="UP001524587"/>
    </source>
</evidence>
<comment type="caution">
    <text evidence="8">The sequence shown here is derived from an EMBL/GenBank/DDBJ whole genome shotgun (WGS) entry which is preliminary data.</text>
</comment>
<name>A0ABT1W8B9_9PROT</name>
<comment type="similarity">
    <text evidence="1">Belongs to the carbohydrate kinase PfkB family.</text>
</comment>
<dbReference type="InterPro" id="IPR029056">
    <property type="entry name" value="Ribokinase-like"/>
</dbReference>
<sequence length="649" mass="70444">MSQMLDVITIGRSSVDLYGQQVGARLEDMGSFSKAVGGCPANIAIGTARLGLRSGIVTRVGDEHFGRFIRERMAREGVATDGIRTDPGRLTALAILGVRDSDTFPLIFYRSDCADAALDESDIDEGFIASARSIVVTGTHFSRPHSAAAQRKAMRIARAHGGRVVFDVDYRPNLWGLAGHGAGESRYIRSETVTQRLAEFLPECDLIVGTEEELHIAGGSEDTLEAIRAIRALAPEATIVCKRGPMGCVVFPGEIPARLEDGISGPGFPVEVYNTLGAGDAFMSGFLRGWLRDEPLETCCAYANACGAFAVSRLLCSPEIPSFAELQAFLREGSPLRALRHDSVLNHLHWATATRAPTPERILALACDHRMQLEAVARAEGVSFDHIPAFKRLAVRAASRVAAGRPGFGMFLDGRYGREALFDASHAGLWTARPVERTGSRPLDFESGPDGADAGSLGAALVEWPTDQVIKCLCFYHPDDDAALRAQQEREMLRAQDACRRLNRDLLIEIIAGKHGPLAPDTVARILERLYAIGLKPDWWKLEPQRDRDAWERTAAVVERHDPLCRGIVMLGLEAPAAELVEAFAAAAPVTLVKGFAIGRTIFIEPAHDWMAGRIGDDEAVDRMASRFADLVAAWERARPAGHGESRAA</sequence>
<dbReference type="Gene3D" id="2.20.150.10">
    <property type="entry name" value="putative 5-dehydro-2- deoxygluconokinase"/>
    <property type="match status" value="1"/>
</dbReference>
<keyword evidence="5" id="KW-0067">ATP-binding</keyword>
<dbReference type="RefSeq" id="WP_422864620.1">
    <property type="nucleotide sequence ID" value="NZ_JAMSKV010000010.1"/>
</dbReference>
<evidence type="ECO:0000259" key="6">
    <source>
        <dbReference type="Pfam" id="PF00294"/>
    </source>
</evidence>
<evidence type="ECO:0000256" key="2">
    <source>
        <dbReference type="ARBA" id="ARBA00022679"/>
    </source>
</evidence>
<dbReference type="Proteomes" id="UP001524587">
    <property type="component" value="Unassembled WGS sequence"/>
</dbReference>